<dbReference type="PANTHER" id="PTHR18964">
    <property type="entry name" value="ROK (REPRESSOR, ORF, KINASE) FAMILY"/>
    <property type="match status" value="1"/>
</dbReference>
<accession>A0A2G6KBL6</accession>
<gene>
    <name evidence="2" type="ORF">CSA55_02310</name>
</gene>
<sequence>MANGFLALDILPSRLTAGIATAEGQIVMRDRIATPQRNVWPAVIQLVRRVIAANSTGVVAQAIGVTCPGPIDRATGSMKPFGLPEWHGFPLRRELSEMFGLPVEIDTAGRGLALAEVWIGETSRRSRNDQNVAALVASDEVDGGLIIKGRLAQGTMMNAGQFGHIIVEPEGVECQCGAVGCLSAYVGSRSIQMSTGRDLRRTPPAIVERTGIMLARACASIAAMFDVSDIVVGGVVPLALGPDLFVAVQHELDQRSRLAHLGELRVRGVARLGPLVGAAAVAHDADLIARDGADDESSTGQTRSVWTPKVLTDDADLGARVRIISPDSAPGDGVDNPAG</sequence>
<reference evidence="2 3" key="1">
    <citation type="submission" date="2017-10" db="EMBL/GenBank/DDBJ databases">
        <title>Novel microbial diversity and functional potential in the marine mammal oral microbiome.</title>
        <authorList>
            <person name="Dudek N.K."/>
            <person name="Sun C.L."/>
            <person name="Burstein D."/>
            <person name="Kantor R.S."/>
            <person name="Aliaga Goltsman D.S."/>
            <person name="Bik E.M."/>
            <person name="Thomas B.C."/>
            <person name="Banfield J.F."/>
            <person name="Relman D.A."/>
        </authorList>
    </citation>
    <scope>NUCLEOTIDE SEQUENCE [LARGE SCALE GENOMIC DNA]</scope>
    <source>
        <strain evidence="2">DOLJORAL78_61_10</strain>
    </source>
</reference>
<dbReference type="PANTHER" id="PTHR18964:SF169">
    <property type="entry name" value="N-ACETYLMANNOSAMINE KINASE"/>
    <property type="match status" value="1"/>
</dbReference>
<dbReference type="Pfam" id="PF00480">
    <property type="entry name" value="ROK"/>
    <property type="match status" value="1"/>
</dbReference>
<evidence type="ECO:0008006" key="4">
    <source>
        <dbReference type="Google" id="ProtNLM"/>
    </source>
</evidence>
<dbReference type="EMBL" id="PDSL01000038">
    <property type="protein sequence ID" value="PIE33064.1"/>
    <property type="molecule type" value="Genomic_DNA"/>
</dbReference>
<dbReference type="Gene3D" id="3.30.420.40">
    <property type="match status" value="2"/>
</dbReference>
<comment type="caution">
    <text evidence="2">The sequence shown here is derived from an EMBL/GenBank/DDBJ whole genome shotgun (WGS) entry which is preliminary data.</text>
</comment>
<evidence type="ECO:0000313" key="2">
    <source>
        <dbReference type="EMBL" id="PIE33064.1"/>
    </source>
</evidence>
<organism evidence="2 3">
    <name type="scientific">Ilumatobacter coccineus</name>
    <dbReference type="NCBI Taxonomy" id="467094"/>
    <lineage>
        <taxon>Bacteria</taxon>
        <taxon>Bacillati</taxon>
        <taxon>Actinomycetota</taxon>
        <taxon>Acidimicrobiia</taxon>
        <taxon>Acidimicrobiales</taxon>
        <taxon>Ilumatobacteraceae</taxon>
        <taxon>Ilumatobacter</taxon>
    </lineage>
</organism>
<evidence type="ECO:0000256" key="1">
    <source>
        <dbReference type="ARBA" id="ARBA00006479"/>
    </source>
</evidence>
<evidence type="ECO:0000313" key="3">
    <source>
        <dbReference type="Proteomes" id="UP000230914"/>
    </source>
</evidence>
<dbReference type="Proteomes" id="UP000230914">
    <property type="component" value="Unassembled WGS sequence"/>
</dbReference>
<dbReference type="AlphaFoldDB" id="A0A2G6KBL6"/>
<proteinExistence type="inferred from homology"/>
<protein>
    <recommendedName>
        <fullName evidence="4">ROK family protein</fullName>
    </recommendedName>
</protein>
<dbReference type="SUPFAM" id="SSF53067">
    <property type="entry name" value="Actin-like ATPase domain"/>
    <property type="match status" value="1"/>
</dbReference>
<name>A0A2G6KBL6_9ACTN</name>
<comment type="similarity">
    <text evidence="1">Belongs to the ROK (NagC/XylR) family.</text>
</comment>
<dbReference type="InterPro" id="IPR000600">
    <property type="entry name" value="ROK"/>
</dbReference>
<dbReference type="InterPro" id="IPR043129">
    <property type="entry name" value="ATPase_NBD"/>
</dbReference>